<dbReference type="Proteomes" id="UP000502899">
    <property type="component" value="Chromosome"/>
</dbReference>
<evidence type="ECO:0000313" key="2">
    <source>
        <dbReference type="EMBL" id="QKH78925.1"/>
    </source>
</evidence>
<dbReference type="EMBL" id="NDYE01000005">
    <property type="protein sequence ID" value="OXZ33727.1"/>
    <property type="molecule type" value="Genomic_DNA"/>
</dbReference>
<protein>
    <submittedName>
        <fullName evidence="1">Antitoxin</fullName>
    </submittedName>
</protein>
<dbReference type="Proteomes" id="UP000215546">
    <property type="component" value="Unassembled WGS sequence"/>
</dbReference>
<dbReference type="RefSeq" id="WP_002840891.1">
    <property type="nucleotide sequence ID" value="NZ_CAMPWK010000017.1"/>
</dbReference>
<reference evidence="1" key="1">
    <citation type="journal article" date="2017" name="J. Clin. Microbiol.">
        <title>Finegoldia magna Isolated from Orthopedic Joint Implant-Associated Infections.</title>
        <authorList>
            <person name="Soderquist B."/>
            <person name="Bjorklund S."/>
            <person name="Hellmark B."/>
            <person name="Jensen A."/>
            <person name="Bruggemann H."/>
        </authorList>
    </citation>
    <scope>NUCLEOTIDE SEQUENCE</scope>
    <source>
        <strain evidence="1">12T273</strain>
    </source>
</reference>
<sequence length="73" mass="8613">MKINIQLTQEEMILAKNYAKNHSITLEDAFKNALFEKIEDEYDTILAEKAYEDYLNDEKNSKPISELWKSLDL</sequence>
<reference evidence="2 4" key="3">
    <citation type="submission" date="2020-05" db="EMBL/GenBank/DDBJ databases">
        <title>FDA dAtabase for Regulatory Grade micrObial Sequences (FDA-ARGOS): Supporting development and validation of Infectious Disease Dx tests.</title>
        <authorList>
            <person name="Pederson C."/>
            <person name="Tallon L."/>
            <person name="Sadzewicz L."/>
            <person name="Zhao X."/>
            <person name="Vavikolanu K."/>
            <person name="Mehta A."/>
            <person name="Aluvathingal J."/>
            <person name="Nadendla S."/>
            <person name="Myers T."/>
            <person name="Yan Y."/>
            <person name="Sichtig H."/>
        </authorList>
    </citation>
    <scope>NUCLEOTIDE SEQUENCE [LARGE SCALE GENOMIC DNA]</scope>
    <source>
        <strain evidence="2 4">FDAARGOS_764</strain>
    </source>
</reference>
<evidence type="ECO:0000313" key="4">
    <source>
        <dbReference type="Proteomes" id="UP000502899"/>
    </source>
</evidence>
<dbReference type="InterPro" id="IPR046257">
    <property type="entry name" value="DUF6290"/>
</dbReference>
<proteinExistence type="predicted"/>
<gene>
    <name evidence="1" type="ORF">B9N55_02335</name>
    <name evidence="2" type="ORF">FOC70_00500</name>
</gene>
<dbReference type="NCBIfam" id="NF046040">
    <property type="entry name" value="RelB_antitoxin"/>
    <property type="match status" value="1"/>
</dbReference>
<evidence type="ECO:0000313" key="3">
    <source>
        <dbReference type="Proteomes" id="UP000215546"/>
    </source>
</evidence>
<dbReference type="AlphaFoldDB" id="A0A233VMX9"/>
<dbReference type="EMBL" id="CP054000">
    <property type="protein sequence ID" value="QKH78925.1"/>
    <property type="molecule type" value="Genomic_DNA"/>
</dbReference>
<reference evidence="3" key="2">
    <citation type="submission" date="2017-04" db="EMBL/GenBank/DDBJ databases">
        <title>Finegoldia magna isolated from orthopedic joint implant-associated infections.</title>
        <authorList>
            <person name="Bjorklund S."/>
            <person name="Bruggemann H."/>
            <person name="Jensen A."/>
            <person name="Hellmark B."/>
            <person name="Soderquist B."/>
        </authorList>
    </citation>
    <scope>NUCLEOTIDE SEQUENCE [LARGE SCALE GENOMIC DNA]</scope>
    <source>
        <strain evidence="3">12T273</strain>
    </source>
</reference>
<organism evidence="1 3">
    <name type="scientific">Finegoldia magna</name>
    <name type="common">Peptostreptococcus magnus</name>
    <dbReference type="NCBI Taxonomy" id="1260"/>
    <lineage>
        <taxon>Bacteria</taxon>
        <taxon>Bacillati</taxon>
        <taxon>Bacillota</taxon>
        <taxon>Tissierellia</taxon>
        <taxon>Tissierellales</taxon>
        <taxon>Peptoniphilaceae</taxon>
        <taxon>Finegoldia</taxon>
    </lineage>
</organism>
<name>A0A233VMX9_FINMA</name>
<evidence type="ECO:0000313" key="1">
    <source>
        <dbReference type="EMBL" id="OXZ33727.1"/>
    </source>
</evidence>
<accession>A0A233VMX9</accession>
<dbReference type="Pfam" id="PF19807">
    <property type="entry name" value="DUF6290"/>
    <property type="match status" value="1"/>
</dbReference>